<protein>
    <submittedName>
        <fullName evidence="1">Uncharacterized protein</fullName>
    </submittedName>
</protein>
<comment type="caution">
    <text evidence="1">The sequence shown here is derived from an EMBL/GenBank/DDBJ whole genome shotgun (WGS) entry which is preliminary data.</text>
</comment>
<evidence type="ECO:0000313" key="1">
    <source>
        <dbReference type="EMBL" id="KAK4007264.1"/>
    </source>
</evidence>
<name>A0ABQ9Z2Y5_9CRUS</name>
<accession>A0ABQ9Z2Y5</accession>
<keyword evidence="2" id="KW-1185">Reference proteome</keyword>
<gene>
    <name evidence="1" type="ORF">OUZ56_012423</name>
</gene>
<dbReference type="Proteomes" id="UP001234178">
    <property type="component" value="Unassembled WGS sequence"/>
</dbReference>
<evidence type="ECO:0000313" key="2">
    <source>
        <dbReference type="Proteomes" id="UP001234178"/>
    </source>
</evidence>
<proteinExistence type="predicted"/>
<sequence>MGTEMASLDNVKKRCVFVELVDGRANAPYEIILEESSTEQSFDNILHSTPILHQNSSRTSFQDYTHSGNLGNVTTSKLLNTISPFDSGLDCDDVSSDNLVISSTSKQLSSIALDSEQGSEHVPSDICACAALEVLPYLIPVRKKKGVIPSHFLYYPQEDSVSLDAVLKETVNRPPFIIQIEDSFHVIVDNQVLVTSNSVSDALLNVFSSYNVYYIEYSKQVLKSLLFLQSEVFGFKDDCSINCPGLPLFVNSTLNAVKL</sequence>
<reference evidence="1 2" key="1">
    <citation type="journal article" date="2023" name="Nucleic Acids Res.">
        <title>The hologenome of Daphnia magna reveals possible DNA methylation and microbiome-mediated evolution of the host genome.</title>
        <authorList>
            <person name="Chaturvedi A."/>
            <person name="Li X."/>
            <person name="Dhandapani V."/>
            <person name="Marshall H."/>
            <person name="Kissane S."/>
            <person name="Cuenca-Cambronero M."/>
            <person name="Asole G."/>
            <person name="Calvet F."/>
            <person name="Ruiz-Romero M."/>
            <person name="Marangio P."/>
            <person name="Guigo R."/>
            <person name="Rago D."/>
            <person name="Mirbahai L."/>
            <person name="Eastwood N."/>
            <person name="Colbourne J.K."/>
            <person name="Zhou J."/>
            <person name="Mallon E."/>
            <person name="Orsini L."/>
        </authorList>
    </citation>
    <scope>NUCLEOTIDE SEQUENCE [LARGE SCALE GENOMIC DNA]</scope>
    <source>
        <strain evidence="1">LRV0_1</strain>
    </source>
</reference>
<dbReference type="EMBL" id="JAOYFB010000002">
    <property type="protein sequence ID" value="KAK4007264.1"/>
    <property type="molecule type" value="Genomic_DNA"/>
</dbReference>
<organism evidence="1 2">
    <name type="scientific">Daphnia magna</name>
    <dbReference type="NCBI Taxonomy" id="35525"/>
    <lineage>
        <taxon>Eukaryota</taxon>
        <taxon>Metazoa</taxon>
        <taxon>Ecdysozoa</taxon>
        <taxon>Arthropoda</taxon>
        <taxon>Crustacea</taxon>
        <taxon>Branchiopoda</taxon>
        <taxon>Diplostraca</taxon>
        <taxon>Cladocera</taxon>
        <taxon>Anomopoda</taxon>
        <taxon>Daphniidae</taxon>
        <taxon>Daphnia</taxon>
    </lineage>
</organism>